<dbReference type="EMBL" id="JAKKPZ010000001">
    <property type="protein sequence ID" value="KAI1727963.1"/>
    <property type="molecule type" value="Genomic_DNA"/>
</dbReference>
<protein>
    <submittedName>
        <fullName evidence="1">Uncharacterized protein</fullName>
    </submittedName>
</protein>
<name>A0AAD4NJC6_9BILA</name>
<accession>A0AAD4NJC6</accession>
<dbReference type="Proteomes" id="UP001201812">
    <property type="component" value="Unassembled WGS sequence"/>
</dbReference>
<keyword evidence="2" id="KW-1185">Reference proteome</keyword>
<reference evidence="1" key="1">
    <citation type="submission" date="2022-01" db="EMBL/GenBank/DDBJ databases">
        <title>Genome Sequence Resource for Two Populations of Ditylenchus destructor, the Migratory Endoparasitic Phytonematode.</title>
        <authorList>
            <person name="Zhang H."/>
            <person name="Lin R."/>
            <person name="Xie B."/>
        </authorList>
    </citation>
    <scope>NUCLEOTIDE SEQUENCE</scope>
    <source>
        <strain evidence="1">BazhouSP</strain>
    </source>
</reference>
<evidence type="ECO:0000313" key="2">
    <source>
        <dbReference type="Proteomes" id="UP001201812"/>
    </source>
</evidence>
<sequence>MEAFQTILQINRNQRVDPEEIEFLEALTKLGDGELQERNEGEFEFSEECMRYKTFTIFLFYLLRMMQMRAAHFLDLLTLSDITILRWSQGSSTICSDGSVLYVLKLHLCVHVYCCFVLFFCIYSSE</sequence>
<dbReference type="AlphaFoldDB" id="A0AAD4NJC6"/>
<gene>
    <name evidence="1" type="ORF">DdX_00107</name>
</gene>
<proteinExistence type="predicted"/>
<organism evidence="1 2">
    <name type="scientific">Ditylenchus destructor</name>
    <dbReference type="NCBI Taxonomy" id="166010"/>
    <lineage>
        <taxon>Eukaryota</taxon>
        <taxon>Metazoa</taxon>
        <taxon>Ecdysozoa</taxon>
        <taxon>Nematoda</taxon>
        <taxon>Chromadorea</taxon>
        <taxon>Rhabditida</taxon>
        <taxon>Tylenchina</taxon>
        <taxon>Tylenchomorpha</taxon>
        <taxon>Sphaerularioidea</taxon>
        <taxon>Anguinidae</taxon>
        <taxon>Anguininae</taxon>
        <taxon>Ditylenchus</taxon>
    </lineage>
</organism>
<comment type="caution">
    <text evidence="1">The sequence shown here is derived from an EMBL/GenBank/DDBJ whole genome shotgun (WGS) entry which is preliminary data.</text>
</comment>
<evidence type="ECO:0000313" key="1">
    <source>
        <dbReference type="EMBL" id="KAI1727963.1"/>
    </source>
</evidence>